<dbReference type="Proteomes" id="UP000247792">
    <property type="component" value="Unassembled WGS sequence"/>
</dbReference>
<evidence type="ECO:0000256" key="7">
    <source>
        <dbReference type="SAM" id="Phobius"/>
    </source>
</evidence>
<feature type="transmembrane region" description="Helical" evidence="7">
    <location>
        <begin position="107"/>
        <end position="128"/>
    </location>
</feature>
<feature type="transmembrane region" description="Helical" evidence="7">
    <location>
        <begin position="149"/>
        <end position="173"/>
    </location>
</feature>
<dbReference type="SMART" id="SM00267">
    <property type="entry name" value="GGDEF"/>
    <property type="match status" value="1"/>
</dbReference>
<accession>A0A318ISS1</accession>
<dbReference type="EC" id="2.7.7.65" evidence="2"/>
<dbReference type="SUPFAM" id="SSF55073">
    <property type="entry name" value="Nucleotide cyclase"/>
    <property type="match status" value="1"/>
</dbReference>
<dbReference type="InterPro" id="IPR043128">
    <property type="entry name" value="Rev_trsase/Diguanyl_cyclase"/>
</dbReference>
<dbReference type="CDD" id="cd01949">
    <property type="entry name" value="GGDEF"/>
    <property type="match status" value="1"/>
</dbReference>
<name>A0A318ISS1_9BURK</name>
<keyword evidence="5 7" id="KW-1133">Transmembrane helix</keyword>
<feature type="domain" description="GGDEF" evidence="8">
    <location>
        <begin position="355"/>
        <end position="488"/>
    </location>
</feature>
<dbReference type="InterPro" id="IPR007895">
    <property type="entry name" value="MASE1"/>
</dbReference>
<dbReference type="PROSITE" id="PS50887">
    <property type="entry name" value="GGDEF"/>
    <property type="match status" value="1"/>
</dbReference>
<evidence type="ECO:0000256" key="3">
    <source>
        <dbReference type="ARBA" id="ARBA00022475"/>
    </source>
</evidence>
<evidence type="ECO:0000256" key="1">
    <source>
        <dbReference type="ARBA" id="ARBA00004651"/>
    </source>
</evidence>
<keyword evidence="3" id="KW-1003">Cell membrane</keyword>
<dbReference type="Gene3D" id="3.30.70.270">
    <property type="match status" value="1"/>
</dbReference>
<dbReference type="Pfam" id="PF05231">
    <property type="entry name" value="MASE1"/>
    <property type="match status" value="1"/>
</dbReference>
<reference evidence="9 10" key="1">
    <citation type="submission" date="2018-05" db="EMBL/GenBank/DDBJ databases">
        <title>Genomic Encyclopedia of Type Strains, Phase IV (KMG-IV): sequencing the most valuable type-strain genomes for metagenomic binning, comparative biology and taxonomic classification.</title>
        <authorList>
            <person name="Goeker M."/>
        </authorList>
    </citation>
    <scope>NUCLEOTIDE SEQUENCE [LARGE SCALE GENOMIC DNA]</scope>
    <source>
        <strain evidence="9 10">DSM 19792</strain>
    </source>
</reference>
<feature type="transmembrane region" description="Helical" evidence="7">
    <location>
        <begin position="210"/>
        <end position="230"/>
    </location>
</feature>
<dbReference type="GO" id="GO:0005886">
    <property type="term" value="C:plasma membrane"/>
    <property type="evidence" value="ECO:0007669"/>
    <property type="project" value="UniProtKB-SubCell"/>
</dbReference>
<feature type="transmembrane region" description="Helical" evidence="7">
    <location>
        <begin position="288"/>
        <end position="306"/>
    </location>
</feature>
<protein>
    <recommendedName>
        <fullName evidence="2">diguanylate cyclase</fullName>
        <ecNumber evidence="2">2.7.7.65</ecNumber>
    </recommendedName>
</protein>
<dbReference type="GO" id="GO:0043709">
    <property type="term" value="P:cell adhesion involved in single-species biofilm formation"/>
    <property type="evidence" value="ECO:0007669"/>
    <property type="project" value="TreeGrafter"/>
</dbReference>
<evidence type="ECO:0000313" key="9">
    <source>
        <dbReference type="EMBL" id="PXX38549.1"/>
    </source>
</evidence>
<dbReference type="InterPro" id="IPR029787">
    <property type="entry name" value="Nucleotide_cyclase"/>
</dbReference>
<gene>
    <name evidence="9" type="ORF">DFR42_11261</name>
</gene>
<dbReference type="OrthoDB" id="9812260at2"/>
<dbReference type="InterPro" id="IPR000160">
    <property type="entry name" value="GGDEF_dom"/>
</dbReference>
<dbReference type="EMBL" id="QJKB01000012">
    <property type="protein sequence ID" value="PXX38549.1"/>
    <property type="molecule type" value="Genomic_DNA"/>
</dbReference>
<keyword evidence="4 7" id="KW-0812">Transmembrane</keyword>
<dbReference type="GO" id="GO:1902201">
    <property type="term" value="P:negative regulation of bacterial-type flagellum-dependent cell motility"/>
    <property type="evidence" value="ECO:0007669"/>
    <property type="project" value="TreeGrafter"/>
</dbReference>
<feature type="transmembrane region" description="Helical" evidence="7">
    <location>
        <begin position="33"/>
        <end position="51"/>
    </location>
</feature>
<dbReference type="FunFam" id="3.30.70.270:FF:000001">
    <property type="entry name" value="Diguanylate cyclase domain protein"/>
    <property type="match status" value="1"/>
</dbReference>
<evidence type="ECO:0000256" key="6">
    <source>
        <dbReference type="ARBA" id="ARBA00023136"/>
    </source>
</evidence>
<dbReference type="PANTHER" id="PTHR45138">
    <property type="entry name" value="REGULATORY COMPONENTS OF SENSORY TRANSDUCTION SYSTEM"/>
    <property type="match status" value="1"/>
</dbReference>
<dbReference type="InterPro" id="IPR050469">
    <property type="entry name" value="Diguanylate_Cyclase"/>
</dbReference>
<keyword evidence="6 7" id="KW-0472">Membrane</keyword>
<dbReference type="PANTHER" id="PTHR45138:SF24">
    <property type="entry name" value="DIGUANYLATE CYCLASE DGCC-RELATED"/>
    <property type="match status" value="1"/>
</dbReference>
<feature type="transmembrane region" description="Helical" evidence="7">
    <location>
        <begin position="179"/>
        <end position="198"/>
    </location>
</feature>
<evidence type="ECO:0000259" key="8">
    <source>
        <dbReference type="PROSITE" id="PS50887"/>
    </source>
</evidence>
<dbReference type="AlphaFoldDB" id="A0A318ISS1"/>
<comment type="caution">
    <text evidence="9">The sequence shown here is derived from an EMBL/GenBank/DDBJ whole genome shotgun (WGS) entry which is preliminary data.</text>
</comment>
<keyword evidence="10" id="KW-1185">Reference proteome</keyword>
<sequence length="493" mass="53933">MSNMVNKLKSSASSLGGQDGQSHPAFKKKLQDLAWALFGMGLYYLAARTGMQLFALKPSNITLLWLASGIGMVMCMRHGLLALPLVVFASFCANYPGMAEAHRSSPILYTLISASADGMAGLVAMLMMRLSLPAGLKQAQDLLHFGIKVCLIPTMLSSLIISLNLAVGGYIRWDEAGNFFRMLVLADSLGILLIYPLYQAWRDDHQLHQVEVQRLVLTGLGIGILLYLAFRGHPGFIYFILPVLLLLAFYVNLNLVTLIVAVSMVAIIAMTGQQLGPFQSGNLVEANFMLVCFVCTTTFTILAVALHNRQLLSIEAARQEWQQAAEVDALTGLINRAAFLPMLADEHQRAKRLKRPYALALLDIDHFKRVNDVYGHQVGDEVLAHFASLMQANIRGIDKAARLGGDEFAILFPESTASDAIAAMERLRQRLEAQCIISGAAQVFVTSSIGITEYQGGDVTPDMLRTRADQLLYAAKHAGRNQVMFDAVTDEAA</sequence>
<evidence type="ECO:0000313" key="10">
    <source>
        <dbReference type="Proteomes" id="UP000247792"/>
    </source>
</evidence>
<organism evidence="9 10">
    <name type="scientific">Undibacterium pigrum</name>
    <dbReference type="NCBI Taxonomy" id="401470"/>
    <lineage>
        <taxon>Bacteria</taxon>
        <taxon>Pseudomonadati</taxon>
        <taxon>Pseudomonadota</taxon>
        <taxon>Betaproteobacteria</taxon>
        <taxon>Burkholderiales</taxon>
        <taxon>Oxalobacteraceae</taxon>
        <taxon>Undibacterium</taxon>
    </lineage>
</organism>
<evidence type="ECO:0000256" key="2">
    <source>
        <dbReference type="ARBA" id="ARBA00012528"/>
    </source>
</evidence>
<feature type="transmembrane region" description="Helical" evidence="7">
    <location>
        <begin position="63"/>
        <end position="87"/>
    </location>
</feature>
<evidence type="ECO:0000256" key="4">
    <source>
        <dbReference type="ARBA" id="ARBA00022692"/>
    </source>
</evidence>
<dbReference type="GO" id="GO:0052621">
    <property type="term" value="F:diguanylate cyclase activity"/>
    <property type="evidence" value="ECO:0007669"/>
    <property type="project" value="UniProtKB-EC"/>
</dbReference>
<proteinExistence type="predicted"/>
<dbReference type="NCBIfam" id="TIGR00254">
    <property type="entry name" value="GGDEF"/>
    <property type="match status" value="1"/>
</dbReference>
<dbReference type="Pfam" id="PF00990">
    <property type="entry name" value="GGDEF"/>
    <property type="match status" value="1"/>
</dbReference>
<feature type="transmembrane region" description="Helical" evidence="7">
    <location>
        <begin position="258"/>
        <end position="276"/>
    </location>
</feature>
<evidence type="ECO:0000256" key="5">
    <source>
        <dbReference type="ARBA" id="ARBA00022989"/>
    </source>
</evidence>
<comment type="subcellular location">
    <subcellularLocation>
        <location evidence="1">Cell membrane</location>
        <topology evidence="1">Multi-pass membrane protein</topology>
    </subcellularLocation>
</comment>